<accession>A0AAU7CAE4</accession>
<dbReference type="EMBL" id="CP155447">
    <property type="protein sequence ID" value="XBH02141.1"/>
    <property type="molecule type" value="Genomic_DNA"/>
</dbReference>
<feature type="transmembrane region" description="Helical" evidence="1">
    <location>
        <begin position="154"/>
        <end position="174"/>
    </location>
</feature>
<name>A0AAU7CAE4_9BACT</name>
<feature type="transmembrane region" description="Helical" evidence="1">
    <location>
        <begin position="59"/>
        <end position="80"/>
    </location>
</feature>
<sequence length="363" mass="40001">MLSKSMRHREWNGRGYALVALGIYLVSLIVSPGYMAFLFAFEALTRCFSGSAHVERGSWLLGLSWLANPAAWVGILLLGMGAWRLATVAGELAILLALCAVSVGGFIPSYYLWVASMAVVVYGAFRGLRSVAITVDSAEPGFSTLAVANRRKPIVALVLGLPLVFGGLLMVSAFRGDYSLLKEFDEFDPNVNIHTGDDAKRLILQWAHSAVRLDPNQGGIPASATDFWLYDGGSFNGSITYWVFQCGSREDCLKAVEYLGGLRPDDLKPWEPSRYAVVMEGLDFYSKAATLNPRILGTPWDVRGIKNGLVYEQVQGDHRSMVYYAIDHDRNRVYYHYESGGFPRDEYRPEVHGGGAGLKPKPK</sequence>
<organism evidence="2">
    <name type="scientific">Singulisphaera sp. Ch08</name>
    <dbReference type="NCBI Taxonomy" id="3120278"/>
    <lineage>
        <taxon>Bacteria</taxon>
        <taxon>Pseudomonadati</taxon>
        <taxon>Planctomycetota</taxon>
        <taxon>Planctomycetia</taxon>
        <taxon>Isosphaerales</taxon>
        <taxon>Isosphaeraceae</taxon>
        <taxon>Singulisphaera</taxon>
    </lineage>
</organism>
<evidence type="ECO:0000313" key="2">
    <source>
        <dbReference type="EMBL" id="XBH02141.1"/>
    </source>
</evidence>
<proteinExistence type="predicted"/>
<feature type="transmembrane region" description="Helical" evidence="1">
    <location>
        <begin position="92"/>
        <end position="113"/>
    </location>
</feature>
<gene>
    <name evidence="2" type="ORF">V5E97_27960</name>
</gene>
<dbReference type="RefSeq" id="WP_406694884.1">
    <property type="nucleotide sequence ID" value="NZ_CP155447.1"/>
</dbReference>
<protein>
    <submittedName>
        <fullName evidence="2">Uncharacterized protein</fullName>
    </submittedName>
</protein>
<reference evidence="2" key="1">
    <citation type="submission" date="2024-05" db="EMBL/GenBank/DDBJ databases">
        <title>Planctomycetes of the genus Singulisphaera possess chitinolytic capabilities.</title>
        <authorList>
            <person name="Ivanova A."/>
        </authorList>
    </citation>
    <scope>NUCLEOTIDE SEQUENCE</scope>
    <source>
        <strain evidence="2">Ch08T</strain>
    </source>
</reference>
<keyword evidence="1" id="KW-0812">Transmembrane</keyword>
<evidence type="ECO:0000256" key="1">
    <source>
        <dbReference type="SAM" id="Phobius"/>
    </source>
</evidence>
<keyword evidence="1" id="KW-0472">Membrane</keyword>
<dbReference type="AlphaFoldDB" id="A0AAU7CAE4"/>
<keyword evidence="1" id="KW-1133">Transmembrane helix</keyword>
<feature type="transmembrane region" description="Helical" evidence="1">
    <location>
        <begin position="16"/>
        <end position="39"/>
    </location>
</feature>